<evidence type="ECO:0000313" key="1">
    <source>
        <dbReference type="EMBL" id="SVA62635.1"/>
    </source>
</evidence>
<sequence length="49" mass="5847">MDTVVITHGLWMTGAELYLLRKRLRAAGFRTFQFSYRPRTENPDKNCER</sequence>
<dbReference type="InterPro" id="IPR029058">
    <property type="entry name" value="AB_hydrolase_fold"/>
</dbReference>
<dbReference type="EMBL" id="UINC01014736">
    <property type="protein sequence ID" value="SVA62635.1"/>
    <property type="molecule type" value="Genomic_DNA"/>
</dbReference>
<accession>A0A381XD22</accession>
<organism evidence="1">
    <name type="scientific">marine metagenome</name>
    <dbReference type="NCBI Taxonomy" id="408172"/>
    <lineage>
        <taxon>unclassified sequences</taxon>
        <taxon>metagenomes</taxon>
        <taxon>ecological metagenomes</taxon>
    </lineage>
</organism>
<dbReference type="SUPFAM" id="SSF53474">
    <property type="entry name" value="alpha/beta-Hydrolases"/>
    <property type="match status" value="1"/>
</dbReference>
<dbReference type="AlphaFoldDB" id="A0A381XD22"/>
<gene>
    <name evidence="1" type="ORF">METZ01_LOCUS115489</name>
</gene>
<protein>
    <recommendedName>
        <fullName evidence="2">AB hydrolase-1 domain-containing protein</fullName>
    </recommendedName>
</protein>
<proteinExistence type="predicted"/>
<reference evidence="1" key="1">
    <citation type="submission" date="2018-05" db="EMBL/GenBank/DDBJ databases">
        <authorList>
            <person name="Lanie J.A."/>
            <person name="Ng W.-L."/>
            <person name="Kazmierczak K.M."/>
            <person name="Andrzejewski T.M."/>
            <person name="Davidsen T.M."/>
            <person name="Wayne K.J."/>
            <person name="Tettelin H."/>
            <person name="Glass J.I."/>
            <person name="Rusch D."/>
            <person name="Podicherti R."/>
            <person name="Tsui H.-C.T."/>
            <person name="Winkler M.E."/>
        </authorList>
    </citation>
    <scope>NUCLEOTIDE SEQUENCE</scope>
</reference>
<evidence type="ECO:0008006" key="2">
    <source>
        <dbReference type="Google" id="ProtNLM"/>
    </source>
</evidence>
<name>A0A381XD22_9ZZZZ</name>
<feature type="non-terminal residue" evidence="1">
    <location>
        <position position="49"/>
    </location>
</feature>